<dbReference type="PROSITE" id="PS52029">
    <property type="entry name" value="LD_TPASE"/>
    <property type="match status" value="1"/>
</dbReference>
<evidence type="ECO:0000259" key="8">
    <source>
        <dbReference type="PROSITE" id="PS52029"/>
    </source>
</evidence>
<dbReference type="Pfam" id="PF01471">
    <property type="entry name" value="PG_binding_1"/>
    <property type="match status" value="1"/>
</dbReference>
<feature type="active site" description="Proton donor/acceptor" evidence="6">
    <location>
        <position position="255"/>
    </location>
</feature>
<proteinExistence type="predicted"/>
<reference evidence="9 10" key="1">
    <citation type="submission" date="2022-07" db="EMBL/GenBank/DDBJ databases">
        <authorList>
            <person name="Phongsopitanun W."/>
            <person name="Tanasupawat S."/>
        </authorList>
    </citation>
    <scope>NUCLEOTIDE SEQUENCE [LARGE SCALE GENOMIC DNA]</scope>
    <source>
        <strain evidence="9 10">RCU-064</strain>
    </source>
</reference>
<dbReference type="RefSeq" id="WP_256650375.1">
    <property type="nucleotide sequence ID" value="NZ_JANIAA010000006.1"/>
</dbReference>
<keyword evidence="4 6" id="KW-0573">Peptidoglycan synthesis</keyword>
<gene>
    <name evidence="9" type="ORF">NP777_13530</name>
</gene>
<keyword evidence="3 6" id="KW-0133">Cell shape</keyword>
<dbReference type="PANTHER" id="PTHR30582:SF33">
    <property type="entry name" value="EXPORTED PROTEIN"/>
    <property type="match status" value="1"/>
</dbReference>
<dbReference type="InterPro" id="IPR002477">
    <property type="entry name" value="Peptidoglycan-bd-like"/>
</dbReference>
<dbReference type="InterPro" id="IPR050979">
    <property type="entry name" value="LD-transpeptidase"/>
</dbReference>
<dbReference type="InterPro" id="IPR005490">
    <property type="entry name" value="LD_TPept_cat_dom"/>
</dbReference>
<feature type="region of interest" description="Disordered" evidence="7">
    <location>
        <begin position="28"/>
        <end position="95"/>
    </location>
</feature>
<dbReference type="Gene3D" id="2.40.440.10">
    <property type="entry name" value="L,D-transpeptidase catalytic domain-like"/>
    <property type="match status" value="1"/>
</dbReference>
<keyword evidence="5 6" id="KW-0961">Cell wall biogenesis/degradation</keyword>
<keyword evidence="10" id="KW-1185">Reference proteome</keyword>
<dbReference type="PANTHER" id="PTHR30582">
    <property type="entry name" value="L,D-TRANSPEPTIDASE"/>
    <property type="match status" value="1"/>
</dbReference>
<dbReference type="InterPro" id="IPR038063">
    <property type="entry name" value="Transpep_catalytic_dom"/>
</dbReference>
<evidence type="ECO:0000313" key="10">
    <source>
        <dbReference type="Proteomes" id="UP001204746"/>
    </source>
</evidence>
<dbReference type="SUPFAM" id="SSF141523">
    <property type="entry name" value="L,D-transpeptidase catalytic domain-like"/>
    <property type="match status" value="1"/>
</dbReference>
<comment type="caution">
    <text evidence="9">The sequence shown here is derived from an EMBL/GenBank/DDBJ whole genome shotgun (WGS) entry which is preliminary data.</text>
</comment>
<sequence length="298" mass="32235">MHRTAVVGTALATATAAALVAGCRPGEATVNGRGQERPQTRASTSAPARETPPRPQPTYTHKAKPKRVAVRPPRTTAPPVPRRTAPRVAPPVIPFGTSGDRVRELQARLRALGLFHRNPTGYFGTITQASVSAYQRGHGLAATGSVNQRTWTSLRSATKAPTRDDLYPPTTLPPAKPDPRCLTGRVLCISKTSRTLAWMVNGRVVSAMDVRFGSEYTPTREGLFQVNFKSRDHVSTIYHTPMPYAMFFSGGQAVHYSSDFAARGYSGASHGCVNVRDKKKIAALFAKVKAGDKVVVYK</sequence>
<name>A0ABT1UVX6_9ACTN</name>
<dbReference type="InterPro" id="IPR036365">
    <property type="entry name" value="PGBD-like_sf"/>
</dbReference>
<feature type="active site" description="Nucleophile" evidence="6">
    <location>
        <position position="272"/>
    </location>
</feature>
<feature type="region of interest" description="Disordered" evidence="7">
    <location>
        <begin position="155"/>
        <end position="176"/>
    </location>
</feature>
<feature type="domain" description="L,D-TPase catalytic" evidence="8">
    <location>
        <begin position="185"/>
        <end position="297"/>
    </location>
</feature>
<dbReference type="SUPFAM" id="SSF47090">
    <property type="entry name" value="PGBD-like"/>
    <property type="match status" value="1"/>
</dbReference>
<dbReference type="InterPro" id="IPR036366">
    <property type="entry name" value="PGBDSf"/>
</dbReference>
<dbReference type="Gene3D" id="1.10.101.10">
    <property type="entry name" value="PGBD-like superfamily/PGBD"/>
    <property type="match status" value="1"/>
</dbReference>
<evidence type="ECO:0000256" key="2">
    <source>
        <dbReference type="ARBA" id="ARBA00022679"/>
    </source>
</evidence>
<dbReference type="CDD" id="cd16913">
    <property type="entry name" value="YkuD_like"/>
    <property type="match status" value="1"/>
</dbReference>
<evidence type="ECO:0000256" key="1">
    <source>
        <dbReference type="ARBA" id="ARBA00004752"/>
    </source>
</evidence>
<evidence type="ECO:0000256" key="4">
    <source>
        <dbReference type="ARBA" id="ARBA00022984"/>
    </source>
</evidence>
<accession>A0ABT1UVX6</accession>
<comment type="pathway">
    <text evidence="1 6">Cell wall biogenesis; peptidoglycan biosynthesis.</text>
</comment>
<evidence type="ECO:0000256" key="3">
    <source>
        <dbReference type="ARBA" id="ARBA00022960"/>
    </source>
</evidence>
<evidence type="ECO:0000256" key="6">
    <source>
        <dbReference type="PROSITE-ProRule" id="PRU01373"/>
    </source>
</evidence>
<evidence type="ECO:0000256" key="7">
    <source>
        <dbReference type="SAM" id="MobiDB-lite"/>
    </source>
</evidence>
<dbReference type="Pfam" id="PF03734">
    <property type="entry name" value="YkuD"/>
    <property type="match status" value="1"/>
</dbReference>
<keyword evidence="2" id="KW-0808">Transferase</keyword>
<dbReference type="PROSITE" id="PS51257">
    <property type="entry name" value="PROKAR_LIPOPROTEIN"/>
    <property type="match status" value="1"/>
</dbReference>
<protein>
    <submittedName>
        <fullName evidence="9">L,D-transpeptidase family protein</fullName>
    </submittedName>
</protein>
<evidence type="ECO:0000256" key="5">
    <source>
        <dbReference type="ARBA" id="ARBA00023316"/>
    </source>
</evidence>
<dbReference type="Proteomes" id="UP001204746">
    <property type="component" value="Unassembled WGS sequence"/>
</dbReference>
<evidence type="ECO:0000313" key="9">
    <source>
        <dbReference type="EMBL" id="MCQ8189266.1"/>
    </source>
</evidence>
<organism evidence="9 10">
    <name type="scientific">Streptomyces rugosispiralis</name>
    <dbReference type="NCBI Taxonomy" id="2967341"/>
    <lineage>
        <taxon>Bacteria</taxon>
        <taxon>Bacillati</taxon>
        <taxon>Actinomycetota</taxon>
        <taxon>Actinomycetes</taxon>
        <taxon>Kitasatosporales</taxon>
        <taxon>Streptomycetaceae</taxon>
        <taxon>Streptomyces</taxon>
    </lineage>
</organism>
<dbReference type="EMBL" id="JANIAA010000006">
    <property type="protein sequence ID" value="MCQ8189266.1"/>
    <property type="molecule type" value="Genomic_DNA"/>
</dbReference>